<evidence type="ECO:0000313" key="8">
    <source>
        <dbReference type="Proteomes" id="UP001150569"/>
    </source>
</evidence>
<evidence type="ECO:0000256" key="1">
    <source>
        <dbReference type="ARBA" id="ARBA00010403"/>
    </source>
</evidence>
<dbReference type="PANTHER" id="PTHR11365">
    <property type="entry name" value="5-OXOPROLINASE RELATED"/>
    <property type="match status" value="1"/>
</dbReference>
<dbReference type="InterPro" id="IPR049517">
    <property type="entry name" value="ACX-like_C"/>
</dbReference>
<evidence type="ECO:0000259" key="6">
    <source>
        <dbReference type="Pfam" id="PF19278"/>
    </source>
</evidence>
<reference evidence="7" key="1">
    <citation type="submission" date="2022-07" db="EMBL/GenBank/DDBJ databases">
        <title>Phylogenomic reconstructions and comparative analyses of Kickxellomycotina fungi.</title>
        <authorList>
            <person name="Reynolds N.K."/>
            <person name="Stajich J.E."/>
            <person name="Barry K."/>
            <person name="Grigoriev I.V."/>
            <person name="Crous P."/>
            <person name="Smith M.E."/>
        </authorList>
    </citation>
    <scope>NUCLEOTIDE SEQUENCE</scope>
    <source>
        <strain evidence="7">RSA 861</strain>
    </source>
</reference>
<feature type="domain" description="Hydantoinase A/oxoprolinase" evidence="3">
    <location>
        <begin position="248"/>
        <end position="546"/>
    </location>
</feature>
<dbReference type="InterPro" id="IPR008040">
    <property type="entry name" value="Hydant_A_N"/>
</dbReference>
<proteinExistence type="inferred from homology"/>
<dbReference type="EMBL" id="JANBPT010000125">
    <property type="protein sequence ID" value="KAJ1927283.1"/>
    <property type="molecule type" value="Genomic_DNA"/>
</dbReference>
<evidence type="ECO:0008006" key="9">
    <source>
        <dbReference type="Google" id="ProtNLM"/>
    </source>
</evidence>
<dbReference type="Pfam" id="PF05378">
    <property type="entry name" value="Hydant_A_N"/>
    <property type="match status" value="1"/>
</dbReference>
<feature type="region of interest" description="Disordered" evidence="2">
    <location>
        <begin position="1151"/>
        <end position="1184"/>
    </location>
</feature>
<gene>
    <name evidence="7" type="ORF">IWQ60_003055</name>
</gene>
<protein>
    <recommendedName>
        <fullName evidence="9">5-oxoprolinase</fullName>
    </recommendedName>
</protein>
<evidence type="ECO:0000256" key="2">
    <source>
        <dbReference type="SAM" id="MobiDB-lite"/>
    </source>
</evidence>
<accession>A0A9W8E119</accession>
<evidence type="ECO:0000313" key="7">
    <source>
        <dbReference type="EMBL" id="KAJ1927283.1"/>
    </source>
</evidence>
<feature type="domain" description="Hydantoinase/oxoprolinase N-terminal" evidence="5">
    <location>
        <begin position="10"/>
        <end position="228"/>
    </location>
</feature>
<dbReference type="PANTHER" id="PTHR11365:SF2">
    <property type="entry name" value="5-OXOPROLINASE"/>
    <property type="match status" value="1"/>
</dbReference>
<evidence type="ECO:0000259" key="3">
    <source>
        <dbReference type="Pfam" id="PF01968"/>
    </source>
</evidence>
<comment type="similarity">
    <text evidence="1">Belongs to the oxoprolinase family.</text>
</comment>
<keyword evidence="8" id="KW-1185">Reference proteome</keyword>
<feature type="compositionally biased region" description="Acidic residues" evidence="2">
    <location>
        <begin position="1166"/>
        <end position="1177"/>
    </location>
</feature>
<dbReference type="Pfam" id="PF02538">
    <property type="entry name" value="Hydantoinase_B"/>
    <property type="match status" value="1"/>
</dbReference>
<evidence type="ECO:0000259" key="4">
    <source>
        <dbReference type="Pfam" id="PF02538"/>
    </source>
</evidence>
<sequence length="1338" mass="144724">MTTKVSNLDISIDRGGTFTDCYAQYHRADDPVQSHSLVVKLLSQDPQNYDDAPREAIRRVLEAVTGDSHPRDRPLDTSLIRSIRMGTTVATNALLERRGERCAFLTTKGFKDLLVIGTQARPKIFELNIKRPDVLYQQVVEVDERVTLYGHTSGRSGQAVYPAEKPADCEYGVSGELVRILRRIDVDAIETQLRQLYDEGFRSVAVCLLHAYTYPAHEQTVGEVARRLGFTQVTLSHELMTMIKAVPRGNSACADAYLTPCIRRYLEGFTRGFDDRLLRDVPLQFMQSDGGLTPVDRFSGFRAILSGPAAGVVGCARTSYDPRAGTPVIGFDMGGTSTDVSRYDGDYHHIYETTTAGITIQAPQLDIHTVAAGGGSRLYFSTGMFKVGPESAGAHPGPACYRKGGPLTITDANLVLGRLISNHFPCIFGPNEDQPLDQAMSLHLFEELTREVNAHNARSGVPAVTTDDVAYGFIKVANEAMSRPIRALTEARGHDSADHLLTCFGGAGGQHACAIAESLGIWRVLVHRHASILSAYGLHLADVVQESLRPCALTVGRGTLPAELRTRMADLAAECRAELERQGFSTDQIHLETYLNLRYQGTDSAIMTKADGDGGSGDYVATFEANYRREFGFNFPERDLIVDDLRVRGVGRSAHQTSAATAFREMDQLALREVTSATGNGNQVSEVASVYFVTGRNDQTPVAQLADLVPGDVVIGPAIIIDPTFTLVVEVGWRATVTSHHVVLQRPKATATTTSDSVATGAPTPTPAAVSCDPIQLAIFAHRFMGIAEQMGLTLQKTAISTNIKERLDFSCGLFDASGGLVANAPHIPVHLGSMGHAVRFQRDFWGADLHEGDVLLTNHPQAGGSHLPDMTVVTPVFYNGRIVFFVASRGHHADIGGILPGSMPPNSRELYEEGAAFRTFKVVDRSVFQEAALTRALVDDPAQYPGCSGTRCLRDNLSDLRAQIAANQRGITLLHNLVEEQGQTKVQAYMGFIQDNAAAAVCDLLRATARRYQHPDAPALHAVDYMDDGSRLELRITIEEARGHATFDFTGTSPQVYGNTNAPRAITYSAVIYCLRCLVQSNIPLNEGCLAPVDIIIPPSTLLNPDDGAAVVGGNVLTSQRVTDLVFRAMGAAAASYGCMNNLTFGVGRGEEGGARRGSTSPAPGEEEEDEDEESDGSWGYYETIAGGSGAGPTWAGTSGVQCHMTNTRITDPEILERRYPVILHEFSLRTGSGGRGHHPGGDGVVRELEFLQPVQVSILSERRVFAPFGMAGGEPGAKGQNYWIRRVTAGEGEEKKVVMDRVLNLGGKSTCLMRKHDRIRILTPGGGGWGAVSESS</sequence>
<dbReference type="InterPro" id="IPR002821">
    <property type="entry name" value="Hydantoinase_A"/>
</dbReference>
<comment type="caution">
    <text evidence="7">The sequence shown here is derived from an EMBL/GenBank/DDBJ whole genome shotgun (WGS) entry which is preliminary data.</text>
</comment>
<feature type="domain" description="Acetophenone carboxylase-like C-terminal" evidence="6">
    <location>
        <begin position="563"/>
        <end position="742"/>
    </location>
</feature>
<dbReference type="Pfam" id="PF19278">
    <property type="entry name" value="Hydant_A_C"/>
    <property type="match status" value="1"/>
</dbReference>
<evidence type="ECO:0000259" key="5">
    <source>
        <dbReference type="Pfam" id="PF05378"/>
    </source>
</evidence>
<organism evidence="7 8">
    <name type="scientific">Tieghemiomyces parasiticus</name>
    <dbReference type="NCBI Taxonomy" id="78921"/>
    <lineage>
        <taxon>Eukaryota</taxon>
        <taxon>Fungi</taxon>
        <taxon>Fungi incertae sedis</taxon>
        <taxon>Zoopagomycota</taxon>
        <taxon>Kickxellomycotina</taxon>
        <taxon>Dimargaritomycetes</taxon>
        <taxon>Dimargaritales</taxon>
        <taxon>Dimargaritaceae</taxon>
        <taxon>Tieghemiomyces</taxon>
    </lineage>
</organism>
<dbReference type="InterPro" id="IPR045079">
    <property type="entry name" value="Oxoprolinase-like"/>
</dbReference>
<dbReference type="GO" id="GO:0006749">
    <property type="term" value="P:glutathione metabolic process"/>
    <property type="evidence" value="ECO:0007669"/>
    <property type="project" value="TreeGrafter"/>
</dbReference>
<dbReference type="GO" id="GO:0017168">
    <property type="term" value="F:5-oxoprolinase (ATP-hydrolyzing) activity"/>
    <property type="evidence" value="ECO:0007669"/>
    <property type="project" value="TreeGrafter"/>
</dbReference>
<dbReference type="Proteomes" id="UP001150569">
    <property type="component" value="Unassembled WGS sequence"/>
</dbReference>
<name>A0A9W8E119_9FUNG</name>
<dbReference type="GO" id="GO:0005829">
    <property type="term" value="C:cytosol"/>
    <property type="evidence" value="ECO:0007669"/>
    <property type="project" value="TreeGrafter"/>
</dbReference>
<feature type="domain" description="Hydantoinase B/oxoprolinase" evidence="4">
    <location>
        <begin position="773"/>
        <end position="1333"/>
    </location>
</feature>
<dbReference type="InterPro" id="IPR003692">
    <property type="entry name" value="Hydantoinase_B"/>
</dbReference>
<dbReference type="OrthoDB" id="3643at2759"/>
<dbReference type="Pfam" id="PF01968">
    <property type="entry name" value="Hydantoinase_A"/>
    <property type="match status" value="1"/>
</dbReference>